<reference evidence="2 3" key="1">
    <citation type="submission" date="2019-05" db="EMBL/GenBank/DDBJ databases">
        <title>Roseovarius bejariae sp. nov., a moderately halophylic bacterium isolated from a saline soil in Rambla Salada (Murcia).</title>
        <authorList>
            <person name="Castro D.J."/>
            <person name="Gomez-Altuve A."/>
            <person name="Reina J.C."/>
            <person name="Rodriguez M."/>
            <person name="Sampedro I."/>
            <person name="Llamas I."/>
            <person name="Martinez-Checa F."/>
        </authorList>
    </citation>
    <scope>NUCLEOTIDE SEQUENCE [LARGE SCALE GENOMIC DNA]</scope>
    <source>
        <strain evidence="2 3">A21</strain>
    </source>
</reference>
<gene>
    <name evidence="2" type="ORF">FDP25_08600</name>
</gene>
<dbReference type="Proteomes" id="UP000564704">
    <property type="component" value="Unassembled WGS sequence"/>
</dbReference>
<dbReference type="GO" id="GO:0004852">
    <property type="term" value="F:uroporphyrinogen-III synthase activity"/>
    <property type="evidence" value="ECO:0007669"/>
    <property type="project" value="InterPro"/>
</dbReference>
<dbReference type="CDD" id="cd06578">
    <property type="entry name" value="HemD"/>
    <property type="match status" value="1"/>
</dbReference>
<dbReference type="AlphaFoldDB" id="A0A844CL54"/>
<evidence type="ECO:0000313" key="3">
    <source>
        <dbReference type="Proteomes" id="UP000564704"/>
    </source>
</evidence>
<dbReference type="InterPro" id="IPR036108">
    <property type="entry name" value="4pyrrol_syn_uPrphyn_synt_sf"/>
</dbReference>
<dbReference type="EMBL" id="SZWE01000001">
    <property type="protein sequence ID" value="MRU15487.1"/>
    <property type="molecule type" value="Genomic_DNA"/>
</dbReference>
<organism evidence="2 3">
    <name type="scientific">Roseovarius bejariae</name>
    <dbReference type="NCBI Taxonomy" id="2576383"/>
    <lineage>
        <taxon>Bacteria</taxon>
        <taxon>Pseudomonadati</taxon>
        <taxon>Pseudomonadota</taxon>
        <taxon>Alphaproteobacteria</taxon>
        <taxon>Rhodobacterales</taxon>
        <taxon>Roseobacteraceae</taxon>
        <taxon>Roseovarius</taxon>
    </lineage>
</organism>
<protein>
    <submittedName>
        <fullName evidence="2">Uroporphyrinogen-III synthase</fullName>
    </submittedName>
</protein>
<feature type="domain" description="Tetrapyrrole biosynthesis uroporphyrinogen III synthase" evidence="1">
    <location>
        <begin position="58"/>
        <end position="245"/>
    </location>
</feature>
<dbReference type="SUPFAM" id="SSF69618">
    <property type="entry name" value="HemD-like"/>
    <property type="match status" value="1"/>
</dbReference>
<keyword evidence="3" id="KW-1185">Reference proteome</keyword>
<evidence type="ECO:0000313" key="2">
    <source>
        <dbReference type="EMBL" id="MRU15487.1"/>
    </source>
</evidence>
<accession>A0A844CL54</accession>
<dbReference type="Gene3D" id="3.40.50.10090">
    <property type="match status" value="2"/>
</dbReference>
<dbReference type="Pfam" id="PF02602">
    <property type="entry name" value="HEM4"/>
    <property type="match status" value="1"/>
</dbReference>
<name>A0A844CL54_9RHOB</name>
<evidence type="ECO:0000259" key="1">
    <source>
        <dbReference type="Pfam" id="PF02602"/>
    </source>
</evidence>
<dbReference type="GO" id="GO:0033014">
    <property type="term" value="P:tetrapyrrole biosynthetic process"/>
    <property type="evidence" value="ECO:0007669"/>
    <property type="project" value="InterPro"/>
</dbReference>
<proteinExistence type="predicted"/>
<dbReference type="OrthoDB" id="7204250at2"/>
<sequence>MNADRQVTPRCETDNCGHPMTASILITRPDPAGTTFAGMLRTKLGENCTICTSPLMQIEVCANLPDLVGTGTLIFTSRHGVEAFAQLTDRRDIPAYAVGEATGQAARDIGLTVTVGEGDAERLIKQIVADKPNLPCLHLRGEHVAAPLAETLTSAGLETHEAVIYLQRPCPLSDEAQRLLQKPDPVILPLFSPRSARLAFAQEKHSNWQAPLHIVAMSQAVADQVPAGRASSISIAATLDAMAMVQATERAWIKANRLEGC</sequence>
<comment type="caution">
    <text evidence="2">The sequence shown here is derived from an EMBL/GenBank/DDBJ whole genome shotgun (WGS) entry which is preliminary data.</text>
</comment>
<dbReference type="InterPro" id="IPR003754">
    <property type="entry name" value="4pyrrol_synth_uPrphyn_synth"/>
</dbReference>